<evidence type="ECO:0000313" key="2">
    <source>
        <dbReference type="Proteomes" id="UP000248783"/>
    </source>
</evidence>
<accession>A0A2W5YDQ4</accession>
<reference evidence="1 2" key="1">
    <citation type="submission" date="2018-06" db="EMBL/GenBank/DDBJ databases">
        <title>Whole genome sequencing of a novel hydrocarbon degrading bacterial strain, PW21 isolated from oil contaminated produced water sample.</title>
        <authorList>
            <person name="Nagkirti P."/>
            <person name="Shaikh A."/>
            <person name="Gowdaman V."/>
            <person name="Engineer A.E."/>
            <person name="Dagar S."/>
            <person name="Dhakephalkar P.K."/>
        </authorList>
    </citation>
    <scope>NUCLEOTIDE SEQUENCE [LARGE SCALE GENOMIC DNA]</scope>
    <source>
        <strain evidence="1 2">PW21</strain>
    </source>
</reference>
<protein>
    <submittedName>
        <fullName evidence="1">Uncharacterized protein</fullName>
    </submittedName>
</protein>
<comment type="caution">
    <text evidence="1">The sequence shown here is derived from an EMBL/GenBank/DDBJ whole genome shotgun (WGS) entry which is preliminary data.</text>
</comment>
<dbReference type="InterPro" id="IPR036388">
    <property type="entry name" value="WH-like_DNA-bd_sf"/>
</dbReference>
<gene>
    <name evidence="1" type="ORF">DNL40_12250</name>
</gene>
<name>A0A2W5YDQ4_9MICO</name>
<keyword evidence="2" id="KW-1185">Reference proteome</keyword>
<dbReference type="EMBL" id="QKWH01000010">
    <property type="protein sequence ID" value="PZR52431.1"/>
    <property type="molecule type" value="Genomic_DNA"/>
</dbReference>
<proteinExistence type="predicted"/>
<dbReference type="Proteomes" id="UP000248783">
    <property type="component" value="Unassembled WGS sequence"/>
</dbReference>
<dbReference type="Gene3D" id="1.10.10.10">
    <property type="entry name" value="Winged helix-like DNA-binding domain superfamily/Winged helix DNA-binding domain"/>
    <property type="match status" value="1"/>
</dbReference>
<dbReference type="AlphaFoldDB" id="A0A2W5YDQ4"/>
<evidence type="ECO:0000313" key="1">
    <source>
        <dbReference type="EMBL" id="PZR52431.1"/>
    </source>
</evidence>
<organism evidence="1 2">
    <name type="scientific">Xylanimonas oleitrophica</name>
    <dbReference type="NCBI Taxonomy" id="2607479"/>
    <lineage>
        <taxon>Bacteria</taxon>
        <taxon>Bacillati</taxon>
        <taxon>Actinomycetota</taxon>
        <taxon>Actinomycetes</taxon>
        <taxon>Micrococcales</taxon>
        <taxon>Promicromonosporaceae</taxon>
        <taxon>Xylanimonas</taxon>
    </lineage>
</organism>
<sequence>MDSTDLREQIRALLAAGLKQRQIAVYLGIGQATVSDHKRALVAAGRLPASRPATARVASGDVVALVPVPRPAGRTRAEVLIEHAELKAATLRATARTFAEHIVGADEWVTDSNFREQVHAVAAEGVAEAIEHLERVAADLGLLKRRQGSADAGLKRPR</sequence>
<dbReference type="RefSeq" id="WP_111251543.1">
    <property type="nucleotide sequence ID" value="NZ_QKWH01000010.1"/>
</dbReference>